<feature type="domain" description="Terminase large subunit-like endonuclease" evidence="1">
    <location>
        <begin position="1"/>
        <end position="79"/>
    </location>
</feature>
<dbReference type="AlphaFoldDB" id="B5RJW0"/>
<protein>
    <submittedName>
        <fullName evidence="2">Conserved domain protein</fullName>
    </submittedName>
</protein>
<evidence type="ECO:0000313" key="2">
    <source>
        <dbReference type="EMBL" id="ACI12118.1"/>
    </source>
</evidence>
<proteinExistence type="predicted"/>
<dbReference type="EMBL" id="CP000965">
    <property type="protein sequence ID" value="ACI12118.1"/>
    <property type="molecule type" value="Genomic_DNA"/>
</dbReference>
<dbReference type="Proteomes" id="UP000001734">
    <property type="component" value="Plasmid pKP187"/>
</dbReference>
<accession>B5RJW0</accession>
<gene>
    <name evidence="2" type="ordered locus">KPK_A0034</name>
</gene>
<dbReference type="BioCyc" id="KPNE507522:GI0B-5570-MONOMER"/>
<evidence type="ECO:0000259" key="1">
    <source>
        <dbReference type="Pfam" id="PF20441"/>
    </source>
</evidence>
<sequence length="139" mass="15642">MGEMLTKRFKIWCQVSTPWMGAGAWDACALDYTEEDLAGMECYAGFDLSSTSDITSVSYAFPFDREIRLLTRHYLPEAQLLMESGANANIKPNKKKSDNKINPAVSALMAFGTFQSEHEYFAFDMSDNHKERLATFSGI</sequence>
<reference evidence="2 3" key="1">
    <citation type="journal article" date="2008" name="PLoS Genet.">
        <title>Complete genome sequence of the N2-fixing broad host range endophyte Klebsiella pneumoniae 342 and virulence predictions verified in mice.</title>
        <authorList>
            <person name="Fouts D.E."/>
            <person name="Tyler H.L."/>
            <person name="DeBoy R.T."/>
            <person name="Daugherty S."/>
            <person name="Ren Q."/>
            <person name="Badger J.H."/>
            <person name="Durkin A.S."/>
            <person name="Huot H."/>
            <person name="Shrivastava S."/>
            <person name="Kothari S."/>
            <person name="Dodson R.J."/>
            <person name="Mohamoud Y."/>
            <person name="Khouri H."/>
            <person name="Roesch L.F."/>
            <person name="Krogfelt K.A."/>
            <person name="Struve C."/>
            <person name="Triplett E.W."/>
            <person name="Methe B.A."/>
        </authorList>
    </citation>
    <scope>NUCLEOTIDE SEQUENCE [LARGE SCALE GENOMIC DNA]</scope>
    <source>
        <strain evidence="2 3">342</strain>
        <plasmid evidence="3">Plasmid pKP187</plasmid>
    </source>
</reference>
<dbReference type="Pfam" id="PF20441">
    <property type="entry name" value="TerL_nuclease"/>
    <property type="match status" value="1"/>
</dbReference>
<organism evidence="2 3">
    <name type="scientific">Klebsiella variicola (strain 342)</name>
    <name type="common">Klebsiella pneumoniae</name>
    <dbReference type="NCBI Taxonomy" id="507522"/>
    <lineage>
        <taxon>Bacteria</taxon>
        <taxon>Pseudomonadati</taxon>
        <taxon>Pseudomonadota</taxon>
        <taxon>Gammaproteobacteria</taxon>
        <taxon>Enterobacterales</taxon>
        <taxon>Enterobacteriaceae</taxon>
        <taxon>Klebsiella/Raoultella group</taxon>
        <taxon>Klebsiella</taxon>
        <taxon>Klebsiella pneumoniae complex</taxon>
    </lineage>
</organism>
<dbReference type="KEGG" id="kpe:KPK_A0034"/>
<name>B5RJW0_KLEV3</name>
<dbReference type="GO" id="GO:0004519">
    <property type="term" value="F:endonuclease activity"/>
    <property type="evidence" value="ECO:0007669"/>
    <property type="project" value="InterPro"/>
</dbReference>
<evidence type="ECO:0000313" key="3">
    <source>
        <dbReference type="Proteomes" id="UP000001734"/>
    </source>
</evidence>
<dbReference type="PANTHER" id="PTHR41287:SF1">
    <property type="entry name" value="PROTEIN YMFN"/>
    <property type="match status" value="1"/>
</dbReference>
<geneLocation type="plasmid" evidence="2 3">
    <name>pKP187</name>
</geneLocation>
<dbReference type="HOGENOM" id="CLU_1842470_0_0_6"/>
<keyword evidence="2" id="KW-0614">Plasmid</keyword>
<dbReference type="InterPro" id="IPR046462">
    <property type="entry name" value="TerL_nuclease"/>
</dbReference>
<dbReference type="InterPro" id="IPR005021">
    <property type="entry name" value="Terminase_largesu-like"/>
</dbReference>
<dbReference type="PANTHER" id="PTHR41287">
    <property type="match status" value="1"/>
</dbReference>